<gene>
    <name evidence="11" type="ORF">HXX08_10190</name>
    <name evidence="12" type="ORF">OZ401_001382</name>
</gene>
<dbReference type="Proteomes" id="UP000521676">
    <property type="component" value="Unassembled WGS sequence"/>
</dbReference>
<evidence type="ECO:0000256" key="5">
    <source>
        <dbReference type="ARBA" id="ARBA00022692"/>
    </source>
</evidence>
<evidence type="ECO:0000256" key="2">
    <source>
        <dbReference type="ARBA" id="ARBA00022475"/>
    </source>
</evidence>
<organism evidence="11 13">
    <name type="scientific">Candidatus Chlorohelix allophototropha</name>
    <dbReference type="NCBI Taxonomy" id="3003348"/>
    <lineage>
        <taxon>Bacteria</taxon>
        <taxon>Bacillati</taxon>
        <taxon>Chloroflexota</taxon>
        <taxon>Chloroflexia</taxon>
        <taxon>Candidatus Chloroheliales</taxon>
        <taxon>Candidatus Chloroheliaceae</taxon>
        <taxon>Candidatus Chlorohelix</taxon>
    </lineage>
</organism>
<evidence type="ECO:0000313" key="14">
    <source>
        <dbReference type="Proteomes" id="UP001431572"/>
    </source>
</evidence>
<feature type="compositionally biased region" description="Basic and acidic residues" evidence="8">
    <location>
        <begin position="1"/>
        <end position="15"/>
    </location>
</feature>
<dbReference type="GO" id="GO:0016763">
    <property type="term" value="F:pentosyltransferase activity"/>
    <property type="evidence" value="ECO:0007669"/>
    <property type="project" value="TreeGrafter"/>
</dbReference>
<evidence type="ECO:0000256" key="1">
    <source>
        <dbReference type="ARBA" id="ARBA00004651"/>
    </source>
</evidence>
<feature type="region of interest" description="Disordered" evidence="8">
    <location>
        <begin position="1"/>
        <end position="25"/>
    </location>
</feature>
<proteinExistence type="predicted"/>
<accession>A0A8T7LW46</accession>
<feature type="transmembrane region" description="Helical" evidence="9">
    <location>
        <begin position="229"/>
        <end position="248"/>
    </location>
</feature>
<evidence type="ECO:0000256" key="7">
    <source>
        <dbReference type="ARBA" id="ARBA00023136"/>
    </source>
</evidence>
<feature type="transmembrane region" description="Helical" evidence="9">
    <location>
        <begin position="254"/>
        <end position="271"/>
    </location>
</feature>
<sequence>MELKPDNRVAEREEAISATDNRPNSTNPAGKLLRLSSAIAAGLFLLALAVQLVRGKLWLVGESGVWALLALTLVLTIATYWQESEFGWIRLLQKRISFYGVTIALLTLFGFWLRVWGQRSGLPYISGADESLLVDSATKIIKTGTLEPTNFYYPTFFIYLNALVAGLQYLWGSFTGLYHSLNDLPDRTYAITTAPEAYIWARTLSAIAGTAAIPLAYYAVKSLWQDRRAALLAAGFICFSALAVEHSHYVAVDMPLATLAIALLLPAGNIVKKGRWRDYILCGTVVGLSISTKWNGAVLVVIPFVAHLLRLIQTTPENGSILVNIYRQYINRKLLASLISIGIVLLVTTPLIFAHIRTIDDNQAANILKYRFSQVGYSTDYAWLGNLQVISDDSFSLFLLGMGGILLLLFRRKWADWLVLSFPFAYLLVSNSYRLIYRRNMLPLLVYFAIFAALFIVWAFDWLVKRLPEFKLNKLFKNSARLVLPGLLVVVVMWLPLNSIFYGDNFNDQPYSFKRAEDWIKTNAGPGALKLLEMRQQQWGAYPNTITVFDDKGADEYPLSYYRERGIQFVAINRDRATSLGNKGSYSELLQPSLIAEEIPTKTIDMPGPPYTIIRTGVTPDTLALQHPVSADFGKLKLLGVNSGKIDSANGLYLPPPGQARTQDKWDDYKAGDIIGLSVYWQVIQPLQKDYVIYVHLRPTDKPETNVVNRDTQPLLGEYPTSKWKVGEILTDNPNLPLPGNLAPGEYNLVLGLYLNDGKFTPLPLTDGSNSVTIGKVRIVK</sequence>
<dbReference type="GO" id="GO:0009103">
    <property type="term" value="P:lipopolysaccharide biosynthetic process"/>
    <property type="evidence" value="ECO:0007669"/>
    <property type="project" value="UniProtKB-ARBA"/>
</dbReference>
<feature type="transmembrane region" description="Helical" evidence="9">
    <location>
        <begin position="65"/>
        <end position="81"/>
    </location>
</feature>
<dbReference type="PANTHER" id="PTHR33908:SF11">
    <property type="entry name" value="MEMBRANE PROTEIN"/>
    <property type="match status" value="1"/>
</dbReference>
<feature type="transmembrane region" description="Helical" evidence="9">
    <location>
        <begin position="96"/>
        <end position="116"/>
    </location>
</feature>
<keyword evidence="14" id="KW-1185">Reference proteome</keyword>
<keyword evidence="7 9" id="KW-0472">Membrane</keyword>
<evidence type="ECO:0000313" key="12">
    <source>
        <dbReference type="EMBL" id="WJW65614.1"/>
    </source>
</evidence>
<dbReference type="RefSeq" id="WP_341467499.1">
    <property type="nucleotide sequence ID" value="NZ_CP128399.1"/>
</dbReference>
<dbReference type="GO" id="GO:0006493">
    <property type="term" value="P:protein O-linked glycosylation"/>
    <property type="evidence" value="ECO:0007669"/>
    <property type="project" value="InterPro"/>
</dbReference>
<feature type="transmembrane region" description="Helical" evidence="9">
    <location>
        <begin position="482"/>
        <end position="502"/>
    </location>
</feature>
<evidence type="ECO:0000259" key="10">
    <source>
        <dbReference type="Pfam" id="PF02366"/>
    </source>
</evidence>
<evidence type="ECO:0000256" key="3">
    <source>
        <dbReference type="ARBA" id="ARBA00022676"/>
    </source>
</evidence>
<feature type="transmembrane region" description="Helical" evidence="9">
    <location>
        <begin position="334"/>
        <end position="356"/>
    </location>
</feature>
<dbReference type="InterPro" id="IPR050297">
    <property type="entry name" value="LipidA_mod_glycosyltrf_83"/>
</dbReference>
<protein>
    <submittedName>
        <fullName evidence="11">Phospholipid carrier-dependent glycosyltransferase</fullName>
    </submittedName>
</protein>
<keyword evidence="6 9" id="KW-1133">Transmembrane helix</keyword>
<evidence type="ECO:0000256" key="8">
    <source>
        <dbReference type="SAM" id="MobiDB-lite"/>
    </source>
</evidence>
<feature type="transmembrane region" description="Helical" evidence="9">
    <location>
        <begin position="32"/>
        <end position="53"/>
    </location>
</feature>
<evidence type="ECO:0000313" key="13">
    <source>
        <dbReference type="Proteomes" id="UP000521676"/>
    </source>
</evidence>
<dbReference type="InterPro" id="IPR003342">
    <property type="entry name" value="ArnT-like_N"/>
</dbReference>
<dbReference type="PANTHER" id="PTHR33908">
    <property type="entry name" value="MANNOSYLTRANSFERASE YKCB-RELATED"/>
    <property type="match status" value="1"/>
</dbReference>
<keyword evidence="3" id="KW-0328">Glycosyltransferase</keyword>
<feature type="transmembrane region" description="Helical" evidence="9">
    <location>
        <begin position="442"/>
        <end position="461"/>
    </location>
</feature>
<evidence type="ECO:0000256" key="4">
    <source>
        <dbReference type="ARBA" id="ARBA00022679"/>
    </source>
</evidence>
<name>A0A8T7LW46_9CHLR</name>
<evidence type="ECO:0000256" key="9">
    <source>
        <dbReference type="SAM" id="Phobius"/>
    </source>
</evidence>
<dbReference type="GO" id="GO:0005886">
    <property type="term" value="C:plasma membrane"/>
    <property type="evidence" value="ECO:0007669"/>
    <property type="project" value="UniProtKB-SubCell"/>
</dbReference>
<dbReference type="GO" id="GO:0000030">
    <property type="term" value="F:mannosyltransferase activity"/>
    <property type="evidence" value="ECO:0007669"/>
    <property type="project" value="InterPro"/>
</dbReference>
<evidence type="ECO:0000256" key="6">
    <source>
        <dbReference type="ARBA" id="ARBA00022989"/>
    </source>
</evidence>
<dbReference type="EMBL" id="CP128399">
    <property type="protein sequence ID" value="WJW65614.1"/>
    <property type="molecule type" value="Genomic_DNA"/>
</dbReference>
<keyword evidence="2" id="KW-1003">Cell membrane</keyword>
<dbReference type="EMBL" id="JACATZ010000001">
    <property type="protein sequence ID" value="NWJ46238.1"/>
    <property type="molecule type" value="Genomic_DNA"/>
</dbReference>
<keyword evidence="4" id="KW-0808">Transferase</keyword>
<dbReference type="Pfam" id="PF02366">
    <property type="entry name" value="PMT"/>
    <property type="match status" value="1"/>
</dbReference>
<comment type="subcellular location">
    <subcellularLocation>
        <location evidence="1">Cell membrane</location>
        <topology evidence="1">Multi-pass membrane protein</topology>
    </subcellularLocation>
</comment>
<feature type="transmembrane region" description="Helical" evidence="9">
    <location>
        <begin position="197"/>
        <end position="217"/>
    </location>
</feature>
<feature type="domain" description="ArnT-like N-terminal" evidence="10">
    <location>
        <begin position="192"/>
        <end position="343"/>
    </location>
</feature>
<dbReference type="AlphaFoldDB" id="A0A8T7LW46"/>
<feature type="transmembrane region" description="Helical" evidence="9">
    <location>
        <begin position="151"/>
        <end position="171"/>
    </location>
</feature>
<keyword evidence="5 9" id="KW-0812">Transmembrane</keyword>
<dbReference type="Proteomes" id="UP001431572">
    <property type="component" value="Chromosome 1"/>
</dbReference>
<reference evidence="11 13" key="1">
    <citation type="submission" date="2020-06" db="EMBL/GenBank/DDBJ databases">
        <title>Anoxygenic phototrophic Chloroflexota member uses a Type I reaction center.</title>
        <authorList>
            <person name="Tsuji J.M."/>
            <person name="Shaw N.A."/>
            <person name="Nagashima S."/>
            <person name="Venkiteswaran J."/>
            <person name="Schiff S.L."/>
            <person name="Hanada S."/>
            <person name="Tank M."/>
            <person name="Neufeld J.D."/>
        </authorList>
    </citation>
    <scope>NUCLEOTIDE SEQUENCE [LARGE SCALE GENOMIC DNA]</scope>
    <source>
        <strain evidence="11">L227-S17</strain>
    </source>
</reference>
<reference evidence="12" key="2">
    <citation type="journal article" date="2024" name="Nature">
        <title>Anoxygenic phototroph of the Chloroflexota uses a type I reaction centre.</title>
        <authorList>
            <person name="Tsuji J.M."/>
            <person name="Shaw N.A."/>
            <person name="Nagashima S."/>
            <person name="Venkiteswaran J.J."/>
            <person name="Schiff S.L."/>
            <person name="Watanabe T."/>
            <person name="Fukui M."/>
            <person name="Hanada S."/>
            <person name="Tank M."/>
            <person name="Neufeld J.D."/>
        </authorList>
    </citation>
    <scope>NUCLEOTIDE SEQUENCE</scope>
    <source>
        <strain evidence="12">L227-S17</strain>
    </source>
</reference>
<evidence type="ECO:0000313" key="11">
    <source>
        <dbReference type="EMBL" id="NWJ46238.1"/>
    </source>
</evidence>
<feature type="transmembrane region" description="Helical" evidence="9">
    <location>
        <begin position="394"/>
        <end position="410"/>
    </location>
</feature>
<feature type="transmembrane region" description="Helical" evidence="9">
    <location>
        <begin position="417"/>
        <end position="436"/>
    </location>
</feature>